<feature type="transmembrane region" description="Helical" evidence="9">
    <location>
        <begin position="98"/>
        <end position="118"/>
    </location>
</feature>
<reference evidence="11 12" key="1">
    <citation type="submission" date="2018-03" db="EMBL/GenBank/DDBJ databases">
        <title>Ahniella affigens gen. nov., sp. nov., a gammaproteobacterium isolated from sandy soil near a stream.</title>
        <authorList>
            <person name="Ko Y."/>
            <person name="Kim J.-H."/>
        </authorList>
    </citation>
    <scope>NUCLEOTIDE SEQUENCE [LARGE SCALE GENOMIC DNA]</scope>
    <source>
        <strain evidence="11 12">D13</strain>
    </source>
</reference>
<evidence type="ECO:0000259" key="10">
    <source>
        <dbReference type="Pfam" id="PF01578"/>
    </source>
</evidence>
<comment type="similarity">
    <text evidence="3 9">Belongs to the CcmC/CycZ/HelC family.</text>
</comment>
<dbReference type="AlphaFoldDB" id="A0A2P1PQF1"/>
<comment type="function">
    <text evidence="1 9">Required for the export of heme to the periplasm for the biogenesis of c-type cytochromes.</text>
</comment>
<dbReference type="InterPro" id="IPR002541">
    <property type="entry name" value="Cyt_c_assembly"/>
</dbReference>
<evidence type="ECO:0000256" key="8">
    <source>
        <dbReference type="ARBA" id="ARBA00023136"/>
    </source>
</evidence>
<reference evidence="11 12" key="2">
    <citation type="submission" date="2018-03" db="EMBL/GenBank/DDBJ databases">
        <authorList>
            <person name="Keele B.F."/>
        </authorList>
    </citation>
    <scope>NUCLEOTIDE SEQUENCE [LARGE SCALE GENOMIC DNA]</scope>
    <source>
        <strain evidence="11 12">D13</strain>
    </source>
</reference>
<evidence type="ECO:0000256" key="5">
    <source>
        <dbReference type="ARBA" id="ARBA00022692"/>
    </source>
</evidence>
<feature type="transmembrane region" description="Helical" evidence="9">
    <location>
        <begin position="20"/>
        <end position="40"/>
    </location>
</feature>
<keyword evidence="7 9" id="KW-1133">Transmembrane helix</keyword>
<feature type="transmembrane region" description="Helical" evidence="9">
    <location>
        <begin position="130"/>
        <end position="149"/>
    </location>
</feature>
<dbReference type="GO" id="GO:0017004">
    <property type="term" value="P:cytochrome complex assembly"/>
    <property type="evidence" value="ECO:0007669"/>
    <property type="project" value="UniProtKB-KW"/>
</dbReference>
<dbReference type="GO" id="GO:0015232">
    <property type="term" value="F:heme transmembrane transporter activity"/>
    <property type="evidence" value="ECO:0007669"/>
    <property type="project" value="InterPro"/>
</dbReference>
<dbReference type="GO" id="GO:0020037">
    <property type="term" value="F:heme binding"/>
    <property type="evidence" value="ECO:0007669"/>
    <property type="project" value="InterPro"/>
</dbReference>
<dbReference type="OrthoDB" id="9778550at2"/>
<gene>
    <name evidence="9" type="primary">ccmC</name>
    <name evidence="11" type="ORF">C7S18_07660</name>
</gene>
<dbReference type="NCBIfam" id="TIGR01191">
    <property type="entry name" value="ccmC"/>
    <property type="match status" value="1"/>
</dbReference>
<evidence type="ECO:0000256" key="4">
    <source>
        <dbReference type="ARBA" id="ARBA00016463"/>
    </source>
</evidence>
<evidence type="ECO:0000256" key="3">
    <source>
        <dbReference type="ARBA" id="ARBA00005840"/>
    </source>
</evidence>
<dbReference type="Pfam" id="PF01578">
    <property type="entry name" value="Cytochrom_C_asm"/>
    <property type="match status" value="1"/>
</dbReference>
<dbReference type="PANTHER" id="PTHR30071:SF1">
    <property type="entry name" value="CYTOCHROME B_B6 PROTEIN-RELATED"/>
    <property type="match status" value="1"/>
</dbReference>
<dbReference type="KEGG" id="xba:C7S18_07660"/>
<accession>A0A2P1PQF1</accession>
<dbReference type="EMBL" id="CP027860">
    <property type="protein sequence ID" value="AVP97076.1"/>
    <property type="molecule type" value="Genomic_DNA"/>
</dbReference>
<name>A0A2P1PQF1_9GAMM</name>
<dbReference type="Proteomes" id="UP000241074">
    <property type="component" value="Chromosome"/>
</dbReference>
<evidence type="ECO:0000313" key="12">
    <source>
        <dbReference type="Proteomes" id="UP000241074"/>
    </source>
</evidence>
<evidence type="ECO:0000313" key="11">
    <source>
        <dbReference type="EMBL" id="AVP97076.1"/>
    </source>
</evidence>
<protein>
    <recommendedName>
        <fullName evidence="4 9">Heme exporter protein C</fullName>
    </recommendedName>
    <alternativeName>
        <fullName evidence="9">Cytochrome c-type biogenesis protein</fullName>
    </alternativeName>
</protein>
<proteinExistence type="inferred from homology"/>
<evidence type="ECO:0000256" key="9">
    <source>
        <dbReference type="RuleBase" id="RU364092"/>
    </source>
</evidence>
<feature type="transmembrane region" description="Helical" evidence="9">
    <location>
        <begin position="161"/>
        <end position="180"/>
    </location>
</feature>
<dbReference type="PRINTS" id="PR01386">
    <property type="entry name" value="CCMCBIOGNSIS"/>
</dbReference>
<evidence type="ECO:0000256" key="1">
    <source>
        <dbReference type="ARBA" id="ARBA00002442"/>
    </source>
</evidence>
<dbReference type="InterPro" id="IPR045062">
    <property type="entry name" value="Cyt_c_biogenesis_CcsA/CcmC"/>
</dbReference>
<organism evidence="11 12">
    <name type="scientific">Ahniella affigens</name>
    <dbReference type="NCBI Taxonomy" id="2021234"/>
    <lineage>
        <taxon>Bacteria</taxon>
        <taxon>Pseudomonadati</taxon>
        <taxon>Pseudomonadota</taxon>
        <taxon>Gammaproteobacteria</taxon>
        <taxon>Lysobacterales</taxon>
        <taxon>Rhodanobacteraceae</taxon>
        <taxon>Ahniella</taxon>
    </lineage>
</organism>
<comment type="subcellular location">
    <subcellularLocation>
        <location evidence="9">Cell inner membrane</location>
    </subcellularLocation>
    <subcellularLocation>
        <location evidence="2">Membrane</location>
        <topology evidence="2">Multi-pass membrane protein</topology>
    </subcellularLocation>
</comment>
<dbReference type="InterPro" id="IPR003557">
    <property type="entry name" value="Cyt_c_biogenesis_CcmC"/>
</dbReference>
<dbReference type="RefSeq" id="WP_106891001.1">
    <property type="nucleotide sequence ID" value="NZ_CP027860.1"/>
</dbReference>
<sequence>MHPLLLWFHRTGSPPEFYRLSGLFLPWMYALAALSGLPALYLGLFRTPADYLQGDSFRIIYIHVPSAWMSMFIFAFMAFAGAMALIWHVKIAEVIARAAAPIGAMFTAVTLITGSLWGRPTWGTYWVWDARLTSELVLLFLYFGVIALQQAIEDPRKAARAAAILALVGLVNLPVIHYSVEWWNTLHQGQSIRLFASDKSTIDSSMLAPLILMAFATKFWFAASLLARARVLVLEQESGKDWVRQMIRNEQGLAS</sequence>
<evidence type="ECO:0000256" key="6">
    <source>
        <dbReference type="ARBA" id="ARBA00022748"/>
    </source>
</evidence>
<feature type="transmembrane region" description="Helical" evidence="9">
    <location>
        <begin position="206"/>
        <end position="227"/>
    </location>
</feature>
<keyword evidence="9" id="KW-0813">Transport</keyword>
<feature type="transmembrane region" description="Helical" evidence="9">
    <location>
        <begin position="60"/>
        <end position="86"/>
    </location>
</feature>
<keyword evidence="5 9" id="KW-0812">Transmembrane</keyword>
<dbReference type="GO" id="GO:0005886">
    <property type="term" value="C:plasma membrane"/>
    <property type="evidence" value="ECO:0007669"/>
    <property type="project" value="UniProtKB-SubCell"/>
</dbReference>
<keyword evidence="8 9" id="KW-0472">Membrane</keyword>
<evidence type="ECO:0000256" key="7">
    <source>
        <dbReference type="ARBA" id="ARBA00022989"/>
    </source>
</evidence>
<keyword evidence="9" id="KW-1003">Cell membrane</keyword>
<keyword evidence="9" id="KW-0997">Cell inner membrane</keyword>
<feature type="domain" description="Cytochrome c assembly protein" evidence="10">
    <location>
        <begin position="24"/>
        <end position="187"/>
    </location>
</feature>
<keyword evidence="6 9" id="KW-0201">Cytochrome c-type biogenesis</keyword>
<keyword evidence="12" id="KW-1185">Reference proteome</keyword>
<evidence type="ECO:0000256" key="2">
    <source>
        <dbReference type="ARBA" id="ARBA00004141"/>
    </source>
</evidence>
<dbReference type="PANTHER" id="PTHR30071">
    <property type="entry name" value="HEME EXPORTER PROTEIN C"/>
    <property type="match status" value="1"/>
</dbReference>